<evidence type="ECO:0000256" key="3">
    <source>
        <dbReference type="ARBA" id="ARBA00022833"/>
    </source>
</evidence>
<keyword evidence="3" id="KW-0862">Zinc</keyword>
<feature type="compositionally biased region" description="Gly residues" evidence="5">
    <location>
        <begin position="56"/>
        <end position="77"/>
    </location>
</feature>
<dbReference type="EMBL" id="LN891265">
    <property type="protein sequence ID" value="CUS07020.1"/>
    <property type="molecule type" value="Genomic_DNA"/>
</dbReference>
<protein>
    <recommendedName>
        <fullName evidence="6">CHY-type domain-containing protein</fullName>
    </recommendedName>
</protein>
<feature type="region of interest" description="Disordered" evidence="5">
    <location>
        <begin position="250"/>
        <end position="319"/>
    </location>
</feature>
<reference evidence="7" key="1">
    <citation type="submission" date="2015-10" db="EMBL/GenBank/DDBJ databases">
        <authorList>
            <person name="Regsiter A."/>
            <person name="william w."/>
        </authorList>
    </citation>
    <scope>NUCLEOTIDE SEQUENCE</scope>
    <source>
        <strain evidence="7">Montdore</strain>
    </source>
</reference>
<feature type="compositionally biased region" description="Polar residues" evidence="5">
    <location>
        <begin position="251"/>
        <end position="272"/>
    </location>
</feature>
<evidence type="ECO:0000313" key="7">
    <source>
        <dbReference type="EMBL" id="CUS07020.1"/>
    </source>
</evidence>
<keyword evidence="2 4" id="KW-0863">Zinc-finger</keyword>
<gene>
    <name evidence="7" type="ORF">GSTUAT00008906001</name>
</gene>
<feature type="compositionally biased region" description="Basic residues" evidence="5">
    <location>
        <begin position="802"/>
        <end position="814"/>
    </location>
</feature>
<feature type="compositionally biased region" description="Low complexity" evidence="5">
    <location>
        <begin position="93"/>
        <end position="104"/>
    </location>
</feature>
<evidence type="ECO:0000313" key="8">
    <source>
        <dbReference type="Proteomes" id="UP001412239"/>
    </source>
</evidence>
<feature type="region of interest" description="Disordered" evidence="5">
    <location>
        <begin position="793"/>
        <end position="814"/>
    </location>
</feature>
<keyword evidence="1" id="KW-0479">Metal-binding</keyword>
<feature type="compositionally biased region" description="Polar residues" evidence="5">
    <location>
        <begin position="35"/>
        <end position="53"/>
    </location>
</feature>
<dbReference type="InterPro" id="IPR037274">
    <property type="entry name" value="Znf_CHY_sf"/>
</dbReference>
<dbReference type="PROSITE" id="PS51266">
    <property type="entry name" value="ZF_CHY"/>
    <property type="match status" value="1"/>
</dbReference>
<dbReference type="AlphaFoldDB" id="A0A292PKJ5"/>
<feature type="region of interest" description="Disordered" evidence="5">
    <location>
        <begin position="1"/>
        <end position="122"/>
    </location>
</feature>
<keyword evidence="8" id="KW-1185">Reference proteome</keyword>
<feature type="domain" description="CHY-type" evidence="6">
    <location>
        <begin position="703"/>
        <end position="776"/>
    </location>
</feature>
<name>A0A292PKJ5_9PEZI</name>
<evidence type="ECO:0000256" key="5">
    <source>
        <dbReference type="SAM" id="MobiDB-lite"/>
    </source>
</evidence>
<dbReference type="Proteomes" id="UP001412239">
    <property type="component" value="Unassembled WGS sequence"/>
</dbReference>
<feature type="region of interest" description="Disordered" evidence="5">
    <location>
        <begin position="453"/>
        <end position="498"/>
    </location>
</feature>
<feature type="compositionally biased region" description="Basic and acidic residues" evidence="5">
    <location>
        <begin position="304"/>
        <end position="319"/>
    </location>
</feature>
<dbReference type="GO" id="GO:0008270">
    <property type="term" value="F:zinc ion binding"/>
    <property type="evidence" value="ECO:0007669"/>
    <property type="project" value="UniProtKB-KW"/>
</dbReference>
<evidence type="ECO:0000259" key="6">
    <source>
        <dbReference type="PROSITE" id="PS51266"/>
    </source>
</evidence>
<feature type="compositionally biased region" description="Basic residues" evidence="5">
    <location>
        <begin position="16"/>
        <end position="25"/>
    </location>
</feature>
<dbReference type="InterPro" id="IPR008913">
    <property type="entry name" value="Znf_CHY"/>
</dbReference>
<evidence type="ECO:0000256" key="4">
    <source>
        <dbReference type="PROSITE-ProRule" id="PRU00601"/>
    </source>
</evidence>
<dbReference type="SUPFAM" id="SSF161219">
    <property type="entry name" value="CHY zinc finger-like"/>
    <property type="match status" value="1"/>
</dbReference>
<evidence type="ECO:0000256" key="1">
    <source>
        <dbReference type="ARBA" id="ARBA00022723"/>
    </source>
</evidence>
<sequence length="814" mass="90359">MTSMPGPAPIVENIKPKRTRNRKPKDKPAMYSQGEEGSSALQPEASPTSNPHSSVGGRGGRGGERGGGNTRRGGRGGTNSSDNKGRDQPSNRSQGIGESSGSQSDAGVQISHPRHIINVDPSKVVKRPITRGRSEFISQVLRRFECRGQVADTEITVSMPPSDPDFPYDIKQLVFKLLIPKSYPESRDVLPSIKVMNEHIPMGFRTNIERGFDGLATRREDATLLDLLNSLDRSLEGFLATEKIETLKIVPNTSQSTSRQPSQDQTPHTTVQPPKPSPLLALPVDNLTTEEVSTAQARRKRETRRLEARMRESSVFRKSEDGTRYTIPIEPRKKHQLPVPLQNVTSAVLIVPLSYDIHRPWLEFSGVPEDVVRRVNSGFAKQIQTNPGFSLMENINALCSNLHIISTQEESSENQLEECVEEAAQSLDNLAVEPTTATVPDKEKPVGLVPDKDHIQVIPRPPDWNVPEDGESDDDEDSEYDSDDYVSGDPEDNCEGPIGQMDQKVIERGTAMSLPGIDMPGVQLLEIAKLNVTVKCSKCKKELEVNDLKPTMPGKSSKPKLSQCEKCSRVLGIGFRQEFVHMNSNRLGFFDLVGCAIVEILPSDFIPQCASCSTSLPPPGIKGLVPGQRQSTNCRQCHAKLSILIPEIKLLRITSEDESKYYNQLFIKKFPLNASAMSSAMSYPSRGAVHITKRALAGSGFLGKICKGQLGPYNDDTLLTRSSPAGNSCNKVFPCDKCHEEQVEPFHHWEHANRMICGTCSREQQYRPEECTYCKHAFIKRYTGYWEGGTGTRDKRLLRRNDPRKHKRVNKPVL</sequence>
<feature type="compositionally biased region" description="Acidic residues" evidence="5">
    <location>
        <begin position="466"/>
        <end position="494"/>
    </location>
</feature>
<evidence type="ECO:0000256" key="2">
    <source>
        <dbReference type="ARBA" id="ARBA00022771"/>
    </source>
</evidence>
<organism evidence="7 8">
    <name type="scientific">Tuber aestivum</name>
    <name type="common">summer truffle</name>
    <dbReference type="NCBI Taxonomy" id="59557"/>
    <lineage>
        <taxon>Eukaryota</taxon>
        <taxon>Fungi</taxon>
        <taxon>Dikarya</taxon>
        <taxon>Ascomycota</taxon>
        <taxon>Pezizomycotina</taxon>
        <taxon>Pezizomycetes</taxon>
        <taxon>Pezizales</taxon>
        <taxon>Tuberaceae</taxon>
        <taxon>Tuber</taxon>
    </lineage>
</organism>
<accession>A0A292PKJ5</accession>
<proteinExistence type="predicted"/>